<reference evidence="6" key="1">
    <citation type="submission" date="2022-07" db="EMBL/GenBank/DDBJ databases">
        <title>Genome Sequence of Physisporinus lineatus.</title>
        <authorList>
            <person name="Buettner E."/>
        </authorList>
    </citation>
    <scope>NUCLEOTIDE SEQUENCE</scope>
    <source>
        <strain evidence="6">VT162</strain>
    </source>
</reference>
<feature type="transmembrane region" description="Helical" evidence="4">
    <location>
        <begin position="430"/>
        <end position="451"/>
    </location>
</feature>
<dbReference type="GO" id="GO:0022857">
    <property type="term" value="F:transmembrane transporter activity"/>
    <property type="evidence" value="ECO:0007669"/>
    <property type="project" value="InterPro"/>
</dbReference>
<feature type="region of interest" description="Disordered" evidence="3">
    <location>
        <begin position="1"/>
        <end position="41"/>
    </location>
</feature>
<feature type="transmembrane region" description="Helical" evidence="4">
    <location>
        <begin position="305"/>
        <end position="328"/>
    </location>
</feature>
<dbReference type="PROSITE" id="PS50850">
    <property type="entry name" value="MFS"/>
    <property type="match status" value="1"/>
</dbReference>
<feature type="transmembrane region" description="Helical" evidence="4">
    <location>
        <begin position="395"/>
        <end position="418"/>
    </location>
</feature>
<dbReference type="Gene3D" id="1.20.1250.20">
    <property type="entry name" value="MFS general substrate transporter like domains"/>
    <property type="match status" value="2"/>
</dbReference>
<proteinExistence type="inferred from homology"/>
<dbReference type="SUPFAM" id="SSF103473">
    <property type="entry name" value="MFS general substrate transporter"/>
    <property type="match status" value="1"/>
</dbReference>
<feature type="transmembrane region" description="Helical" evidence="4">
    <location>
        <begin position="166"/>
        <end position="185"/>
    </location>
</feature>
<protein>
    <recommendedName>
        <fullName evidence="5">Major facilitator superfamily (MFS) profile domain-containing protein</fullName>
    </recommendedName>
</protein>
<comment type="caution">
    <text evidence="6">The sequence shown here is derived from an EMBL/GenBank/DDBJ whole genome shotgun (WGS) entry which is preliminary data.</text>
</comment>
<comment type="subcellular location">
    <subcellularLocation>
        <location evidence="1">Membrane</location>
        <topology evidence="1">Multi-pass membrane protein</topology>
    </subcellularLocation>
</comment>
<feature type="transmembrane region" description="Helical" evidence="4">
    <location>
        <begin position="224"/>
        <end position="243"/>
    </location>
</feature>
<keyword evidence="4" id="KW-1133">Transmembrane helix</keyword>
<dbReference type="PANTHER" id="PTHR11360">
    <property type="entry name" value="MONOCARBOXYLATE TRANSPORTER"/>
    <property type="match status" value="1"/>
</dbReference>
<dbReference type="AlphaFoldDB" id="A0AAD5V1E7"/>
<evidence type="ECO:0000256" key="3">
    <source>
        <dbReference type="SAM" id="MobiDB-lite"/>
    </source>
</evidence>
<dbReference type="PANTHER" id="PTHR11360:SF287">
    <property type="entry name" value="MFS MONOCARBOXYLATE TRANSPORTER"/>
    <property type="match status" value="1"/>
</dbReference>
<evidence type="ECO:0000259" key="5">
    <source>
        <dbReference type="PROSITE" id="PS50850"/>
    </source>
</evidence>
<dbReference type="GO" id="GO:0016020">
    <property type="term" value="C:membrane"/>
    <property type="evidence" value="ECO:0007669"/>
    <property type="project" value="UniProtKB-SubCell"/>
</dbReference>
<keyword evidence="4" id="KW-0472">Membrane</keyword>
<comment type="similarity">
    <text evidence="2">Belongs to the major facilitator superfamily. Monocarboxylate porter (TC 2.A.1.13) family.</text>
</comment>
<name>A0AAD5V1E7_9APHY</name>
<dbReference type="InterPro" id="IPR020846">
    <property type="entry name" value="MFS_dom"/>
</dbReference>
<dbReference type="Pfam" id="PF07690">
    <property type="entry name" value="MFS_1"/>
    <property type="match status" value="1"/>
</dbReference>
<evidence type="ECO:0000313" key="7">
    <source>
        <dbReference type="Proteomes" id="UP001212997"/>
    </source>
</evidence>
<dbReference type="EMBL" id="JANAWD010000286">
    <property type="protein sequence ID" value="KAJ3482159.1"/>
    <property type="molecule type" value="Genomic_DNA"/>
</dbReference>
<feature type="transmembrane region" description="Helical" evidence="4">
    <location>
        <begin position="74"/>
        <end position="98"/>
    </location>
</feature>
<evidence type="ECO:0000256" key="2">
    <source>
        <dbReference type="ARBA" id="ARBA00006727"/>
    </source>
</evidence>
<feature type="transmembrane region" description="Helical" evidence="4">
    <location>
        <begin position="471"/>
        <end position="496"/>
    </location>
</feature>
<gene>
    <name evidence="6" type="ORF">NLI96_g7174</name>
</gene>
<feature type="domain" description="Major facilitator superfamily (MFS) profile" evidence="5">
    <location>
        <begin position="80"/>
        <end position="499"/>
    </location>
</feature>
<feature type="transmembrane region" description="Helical" evidence="4">
    <location>
        <begin position="369"/>
        <end position="389"/>
    </location>
</feature>
<dbReference type="InterPro" id="IPR011701">
    <property type="entry name" value="MFS"/>
</dbReference>
<dbReference type="Proteomes" id="UP001212997">
    <property type="component" value="Unassembled WGS sequence"/>
</dbReference>
<dbReference type="InterPro" id="IPR050327">
    <property type="entry name" value="Proton-linked_MCT"/>
</dbReference>
<accession>A0AAD5V1E7</accession>
<organism evidence="6 7">
    <name type="scientific">Meripilus lineatus</name>
    <dbReference type="NCBI Taxonomy" id="2056292"/>
    <lineage>
        <taxon>Eukaryota</taxon>
        <taxon>Fungi</taxon>
        <taxon>Dikarya</taxon>
        <taxon>Basidiomycota</taxon>
        <taxon>Agaricomycotina</taxon>
        <taxon>Agaricomycetes</taxon>
        <taxon>Polyporales</taxon>
        <taxon>Meripilaceae</taxon>
        <taxon>Meripilus</taxon>
    </lineage>
</organism>
<keyword evidence="4" id="KW-0812">Transmembrane</keyword>
<dbReference type="InterPro" id="IPR036259">
    <property type="entry name" value="MFS_trans_sf"/>
</dbReference>
<sequence>MDNIARPTTGEQIELSTFGGKPGLEKRNDSTSTSLNQSNRDDAIMASMEQTTSGDDELIPNVQTLAPIDGGKQAWTFCFCAFILETIVWGFGFSYGIFQDYYTSHPPFNTASPVAIAAVGTTALALQYGEVRLTNRLASAKIADTSFDKSLILSLFFGRYPDYMKTSMWCGLVMCTGCLFLSSFATHVWQLIVLQGVFFGIGGGLLYMPVIVLLSEWFVRRRGLAGGIIFAGSGIGGFAFPFMVNALLDKVGFRWTLRIWAVGMAVVSGLAMLGVKPRVPIPKYHRGQKRPRFIPVQMQFLRRPVFWTFCTTTVLQALSYFPVSLYIAVFTRSISSPLSATIVLSMFNSSGVIGQILIGHLSDRWPYPWIMFSSALGSAISAFLIWGFADTLTRVFAFAIIFGGLSGGFTSVWPAAALDAAGPRKPEHASLTFTFFAFAKGIAAVIGPILSGVLLEAGQAAMMSNTRYGKFGFGSVEIFVGSCALATSIGSLAIAAMRNRS</sequence>
<evidence type="ECO:0000256" key="1">
    <source>
        <dbReference type="ARBA" id="ARBA00004141"/>
    </source>
</evidence>
<keyword evidence="7" id="KW-1185">Reference proteome</keyword>
<evidence type="ECO:0000313" key="6">
    <source>
        <dbReference type="EMBL" id="KAJ3482159.1"/>
    </source>
</evidence>
<feature type="transmembrane region" description="Helical" evidence="4">
    <location>
        <begin position="191"/>
        <end position="212"/>
    </location>
</feature>
<feature type="transmembrane region" description="Helical" evidence="4">
    <location>
        <begin position="255"/>
        <end position="275"/>
    </location>
</feature>
<evidence type="ECO:0000256" key="4">
    <source>
        <dbReference type="SAM" id="Phobius"/>
    </source>
</evidence>
<feature type="transmembrane region" description="Helical" evidence="4">
    <location>
        <begin position="110"/>
        <end position="129"/>
    </location>
</feature>